<dbReference type="Proteomes" id="UP001597010">
    <property type="component" value="Unassembled WGS sequence"/>
</dbReference>
<comment type="caution">
    <text evidence="5">The sequence shown here is derived from an EMBL/GenBank/DDBJ whole genome shotgun (WGS) entry which is preliminary data.</text>
</comment>
<reference evidence="6" key="1">
    <citation type="journal article" date="2019" name="Int. J. Syst. Evol. Microbiol.">
        <title>The Global Catalogue of Microorganisms (GCM) 10K type strain sequencing project: providing services to taxonomists for standard genome sequencing and annotation.</title>
        <authorList>
            <consortium name="The Broad Institute Genomics Platform"/>
            <consortium name="The Broad Institute Genome Sequencing Center for Infectious Disease"/>
            <person name="Wu L."/>
            <person name="Ma J."/>
        </authorList>
    </citation>
    <scope>NUCLEOTIDE SEQUENCE [LARGE SCALE GENOMIC DNA]</scope>
    <source>
        <strain evidence="6">CCUG 61484</strain>
    </source>
</reference>
<dbReference type="Pfam" id="PF17293">
    <property type="entry name" value="Arm-DNA-bind_5"/>
    <property type="match status" value="1"/>
</dbReference>
<dbReference type="InterPro" id="IPR011010">
    <property type="entry name" value="DNA_brk_join_enz"/>
</dbReference>
<dbReference type="Gene3D" id="1.10.443.10">
    <property type="entry name" value="Intergrase catalytic core"/>
    <property type="match status" value="1"/>
</dbReference>
<dbReference type="InterPro" id="IPR013762">
    <property type="entry name" value="Integrase-like_cat_sf"/>
</dbReference>
<proteinExistence type="inferred from homology"/>
<name>A0ABW3ANF7_9SPHI</name>
<feature type="domain" description="Tyr recombinase" evidence="4">
    <location>
        <begin position="197"/>
        <end position="364"/>
    </location>
</feature>
<dbReference type="SUPFAM" id="SSF56349">
    <property type="entry name" value="DNA breaking-rejoining enzymes"/>
    <property type="match status" value="1"/>
</dbReference>
<keyword evidence="2" id="KW-0238">DNA-binding</keyword>
<dbReference type="InterPro" id="IPR025269">
    <property type="entry name" value="SAM-like_dom"/>
</dbReference>
<dbReference type="Pfam" id="PF00589">
    <property type="entry name" value="Phage_integrase"/>
    <property type="match status" value="1"/>
</dbReference>
<dbReference type="Gene3D" id="1.10.150.130">
    <property type="match status" value="1"/>
</dbReference>
<comment type="similarity">
    <text evidence="1">Belongs to the 'phage' integrase family.</text>
</comment>
<accession>A0ABW3ANF7</accession>
<dbReference type="EMBL" id="JBHTHZ010000001">
    <property type="protein sequence ID" value="MFD0792081.1"/>
    <property type="molecule type" value="Genomic_DNA"/>
</dbReference>
<dbReference type="RefSeq" id="WP_377110792.1">
    <property type="nucleotide sequence ID" value="NZ_JBHTHZ010000001.1"/>
</dbReference>
<dbReference type="PROSITE" id="PS51898">
    <property type="entry name" value="TYR_RECOMBINASE"/>
    <property type="match status" value="1"/>
</dbReference>
<dbReference type="InterPro" id="IPR002104">
    <property type="entry name" value="Integrase_catalytic"/>
</dbReference>
<dbReference type="PANTHER" id="PTHR30349:SF64">
    <property type="entry name" value="PROPHAGE INTEGRASE INTD-RELATED"/>
    <property type="match status" value="1"/>
</dbReference>
<dbReference type="InterPro" id="IPR010998">
    <property type="entry name" value="Integrase_recombinase_N"/>
</dbReference>
<sequence>MPKVTLRIKQITGGRSSYYLDHYPPLINPRTGKAQRREYLKLYIFDNPKTDADRLHNRETKKLVEHIRATRQIDVQNEEYGFLTDEQKNGSFIEFYRESAIKKNGSNFDNWYMSLRYLISFASHNLRYSDLTEWFCEDYKEYLLSGPSINQRGKKIIHNTAMAYFAKFRSVLKKAYRRKLIKTDLYELVLPIKEEETNREFLTIEEFQKLAETEAPSDLFKRAALFSGLTGLRFSDVSALLWSQARGTADNYYLQFKQEKTNNAEVLPISDQAYELLGKRQNPQEKVFDGLTYSQVRWYLAKWLVKAGIDKNITFHSFRHTYATLQLEAGTDIYTVSKMLGHRHVKTTQRYAKVVDKSKKAATKRITLRLKN</sequence>
<dbReference type="CDD" id="cd01185">
    <property type="entry name" value="INTN1_C_like"/>
    <property type="match status" value="1"/>
</dbReference>
<evidence type="ECO:0000259" key="4">
    <source>
        <dbReference type="PROSITE" id="PS51898"/>
    </source>
</evidence>
<evidence type="ECO:0000313" key="6">
    <source>
        <dbReference type="Proteomes" id="UP001597010"/>
    </source>
</evidence>
<evidence type="ECO:0000313" key="5">
    <source>
        <dbReference type="EMBL" id="MFD0792081.1"/>
    </source>
</evidence>
<dbReference type="PANTHER" id="PTHR30349">
    <property type="entry name" value="PHAGE INTEGRASE-RELATED"/>
    <property type="match status" value="1"/>
</dbReference>
<protein>
    <submittedName>
        <fullName evidence="5">Tyrosine-type recombinase/integrase</fullName>
    </submittedName>
</protein>
<dbReference type="Pfam" id="PF13102">
    <property type="entry name" value="Phage_int_SAM_5"/>
    <property type="match status" value="1"/>
</dbReference>
<dbReference type="InterPro" id="IPR050090">
    <property type="entry name" value="Tyrosine_recombinase_XerCD"/>
</dbReference>
<organism evidence="5 6">
    <name type="scientific">Mucilaginibacter litoreus</name>
    <dbReference type="NCBI Taxonomy" id="1048221"/>
    <lineage>
        <taxon>Bacteria</taxon>
        <taxon>Pseudomonadati</taxon>
        <taxon>Bacteroidota</taxon>
        <taxon>Sphingobacteriia</taxon>
        <taxon>Sphingobacteriales</taxon>
        <taxon>Sphingobacteriaceae</taxon>
        <taxon>Mucilaginibacter</taxon>
    </lineage>
</organism>
<evidence type="ECO:0000256" key="1">
    <source>
        <dbReference type="ARBA" id="ARBA00008857"/>
    </source>
</evidence>
<evidence type="ECO:0000256" key="2">
    <source>
        <dbReference type="ARBA" id="ARBA00023125"/>
    </source>
</evidence>
<gene>
    <name evidence="5" type="ORF">ACFQZX_00550</name>
</gene>
<evidence type="ECO:0000256" key="3">
    <source>
        <dbReference type="ARBA" id="ARBA00023172"/>
    </source>
</evidence>
<keyword evidence="3" id="KW-0233">DNA recombination</keyword>
<dbReference type="InterPro" id="IPR035386">
    <property type="entry name" value="Arm-DNA-bind_5"/>
</dbReference>
<keyword evidence="6" id="KW-1185">Reference proteome</keyword>